<evidence type="ECO:0008006" key="6">
    <source>
        <dbReference type="Google" id="ProtNLM"/>
    </source>
</evidence>
<keyword evidence="5" id="KW-1185">Reference proteome</keyword>
<dbReference type="Gene3D" id="1.20.5.350">
    <property type="match status" value="1"/>
</dbReference>
<organism evidence="3 5">
    <name type="scientific">Meganyctiphanes norvegica</name>
    <name type="common">Northern krill</name>
    <name type="synonym">Thysanopoda norvegica</name>
    <dbReference type="NCBI Taxonomy" id="48144"/>
    <lineage>
        <taxon>Eukaryota</taxon>
        <taxon>Metazoa</taxon>
        <taxon>Ecdysozoa</taxon>
        <taxon>Arthropoda</taxon>
        <taxon>Crustacea</taxon>
        <taxon>Multicrustacea</taxon>
        <taxon>Malacostraca</taxon>
        <taxon>Eumalacostraca</taxon>
        <taxon>Eucarida</taxon>
        <taxon>Euphausiacea</taxon>
        <taxon>Euphausiidae</taxon>
        <taxon>Meganyctiphanes</taxon>
    </lineage>
</organism>
<sequence>MADEAAARKAEVRKRLEEEAQAKKKKKGFMTPARKKKLRMLLRKKAAEELKREQELKQAERKRIINERCGDPRPTEHMPTEGLVELVEQYHNRILECESQKYDLELKVMINDYEIIELNRKVLDLRGKFIKPQLKKVSMAENKFAKLQQKATEFNFKTALKHVPQ</sequence>
<dbReference type="AlphaFoldDB" id="A0AAV2RG59"/>
<gene>
    <name evidence="3" type="ORF">MNOR_LOCUS23044</name>
    <name evidence="4" type="ORF">MNOR_LOCUS23045</name>
</gene>
<feature type="region of interest" description="Disordered" evidence="2">
    <location>
        <begin position="1"/>
        <end position="32"/>
    </location>
</feature>
<evidence type="ECO:0000313" key="4">
    <source>
        <dbReference type="EMBL" id="CAL4122323.1"/>
    </source>
</evidence>
<dbReference type="InterPro" id="IPR038077">
    <property type="entry name" value="Troponin_sf"/>
</dbReference>
<reference evidence="3 5" key="1">
    <citation type="submission" date="2024-05" db="EMBL/GenBank/DDBJ databases">
        <authorList>
            <person name="Wallberg A."/>
        </authorList>
    </citation>
    <scope>NUCLEOTIDE SEQUENCE [LARGE SCALE GENOMIC DNA]</scope>
</reference>
<proteinExistence type="inferred from homology"/>
<comment type="similarity">
    <text evidence="1">Belongs to the troponin I family.</text>
</comment>
<evidence type="ECO:0000313" key="5">
    <source>
        <dbReference type="Proteomes" id="UP001497623"/>
    </source>
</evidence>
<name>A0AAV2RG59_MEGNR</name>
<dbReference type="GO" id="GO:0005861">
    <property type="term" value="C:troponin complex"/>
    <property type="evidence" value="ECO:0007669"/>
    <property type="project" value="InterPro"/>
</dbReference>
<protein>
    <recommendedName>
        <fullName evidence="6">Troponin I</fullName>
    </recommendedName>
</protein>
<dbReference type="Proteomes" id="UP001497623">
    <property type="component" value="Unassembled WGS sequence"/>
</dbReference>
<feature type="compositionally biased region" description="Basic residues" evidence="2">
    <location>
        <begin position="23"/>
        <end position="32"/>
    </location>
</feature>
<evidence type="ECO:0000256" key="2">
    <source>
        <dbReference type="SAM" id="MobiDB-lite"/>
    </source>
</evidence>
<dbReference type="GO" id="GO:0006936">
    <property type="term" value="P:muscle contraction"/>
    <property type="evidence" value="ECO:0007669"/>
    <property type="project" value="TreeGrafter"/>
</dbReference>
<dbReference type="EMBL" id="CAXKWB010019902">
    <property type="protein sequence ID" value="CAL4122323.1"/>
    <property type="molecule type" value="Genomic_DNA"/>
</dbReference>
<accession>A0AAV2RG59</accession>
<dbReference type="Pfam" id="PF00992">
    <property type="entry name" value="Troponin"/>
    <property type="match status" value="1"/>
</dbReference>
<dbReference type="SUPFAM" id="SSF90250">
    <property type="entry name" value="Troponin coil-coiled subunits"/>
    <property type="match status" value="1"/>
</dbReference>
<evidence type="ECO:0000313" key="3">
    <source>
        <dbReference type="EMBL" id="CAL4122322.1"/>
    </source>
</evidence>
<dbReference type="PANTHER" id="PTHR13738:SF1">
    <property type="entry name" value="TROPONIN I"/>
    <property type="match status" value="1"/>
</dbReference>
<evidence type="ECO:0000256" key="1">
    <source>
        <dbReference type="ARBA" id="ARBA00009930"/>
    </source>
</evidence>
<comment type="caution">
    <text evidence="3">The sequence shown here is derived from an EMBL/GenBank/DDBJ whole genome shotgun (WGS) entry which is preliminary data.</text>
</comment>
<dbReference type="InterPro" id="IPR001978">
    <property type="entry name" value="Troponin"/>
</dbReference>
<dbReference type="InterPro" id="IPR050875">
    <property type="entry name" value="Troponin_I"/>
</dbReference>
<feature type="compositionally biased region" description="Basic and acidic residues" evidence="2">
    <location>
        <begin position="1"/>
        <end position="22"/>
    </location>
</feature>
<dbReference type="EMBL" id="CAXKWB010019902">
    <property type="protein sequence ID" value="CAL4122322.1"/>
    <property type="molecule type" value="Genomic_DNA"/>
</dbReference>
<dbReference type="PANTHER" id="PTHR13738">
    <property type="entry name" value="TROPONIN I"/>
    <property type="match status" value="1"/>
</dbReference>